<dbReference type="PROSITE" id="PS50071">
    <property type="entry name" value="HOMEOBOX_2"/>
    <property type="match status" value="1"/>
</dbReference>
<name>A0AA35TJA6_GEOBA</name>
<dbReference type="PROSITE" id="PS51936">
    <property type="entry name" value="POU_4"/>
    <property type="match status" value="1"/>
</dbReference>
<evidence type="ECO:0000259" key="4">
    <source>
        <dbReference type="PROSITE" id="PS50071"/>
    </source>
</evidence>
<reference evidence="6" key="1">
    <citation type="submission" date="2023-03" db="EMBL/GenBank/DDBJ databases">
        <authorList>
            <person name="Steffen K."/>
            <person name="Cardenas P."/>
        </authorList>
    </citation>
    <scope>NUCLEOTIDE SEQUENCE</scope>
</reference>
<evidence type="ECO:0000313" key="6">
    <source>
        <dbReference type="EMBL" id="CAI8048947.1"/>
    </source>
</evidence>
<dbReference type="InterPro" id="IPR009057">
    <property type="entry name" value="Homeodomain-like_sf"/>
</dbReference>
<feature type="region of interest" description="Disordered" evidence="3">
    <location>
        <begin position="135"/>
        <end position="216"/>
    </location>
</feature>
<dbReference type="Gene3D" id="1.10.10.60">
    <property type="entry name" value="Homeodomain-like"/>
    <property type="match status" value="1"/>
</dbReference>
<dbReference type="Proteomes" id="UP001174909">
    <property type="component" value="Unassembled WGS sequence"/>
</dbReference>
<feature type="DNA-binding region" description="Homeobox" evidence="1">
    <location>
        <begin position="354"/>
        <end position="434"/>
    </location>
</feature>
<accession>A0AA35TJA6</accession>
<organism evidence="6 7">
    <name type="scientific">Geodia barretti</name>
    <name type="common">Barrett's horny sponge</name>
    <dbReference type="NCBI Taxonomy" id="519541"/>
    <lineage>
        <taxon>Eukaryota</taxon>
        <taxon>Metazoa</taxon>
        <taxon>Porifera</taxon>
        <taxon>Demospongiae</taxon>
        <taxon>Heteroscleromorpha</taxon>
        <taxon>Tetractinellida</taxon>
        <taxon>Astrophorina</taxon>
        <taxon>Geodiidae</taxon>
        <taxon>Geodia</taxon>
    </lineage>
</organism>
<gene>
    <name evidence="6" type="ORF">GBAR_LOCUS26968</name>
</gene>
<keyword evidence="1 2" id="KW-0371">Homeobox</keyword>
<comment type="caution">
    <text evidence="6">The sequence shown here is derived from an EMBL/GenBank/DDBJ whole genome shotgun (WGS) entry which is preliminary data.</text>
</comment>
<dbReference type="InterPro" id="IPR039066">
    <property type="entry name" value="HNF-1"/>
</dbReference>
<keyword evidence="1 2" id="KW-0539">Nucleus</keyword>
<dbReference type="Pfam" id="PF04814">
    <property type="entry name" value="HNF-1_N"/>
    <property type="match status" value="1"/>
</dbReference>
<evidence type="ECO:0000313" key="7">
    <source>
        <dbReference type="Proteomes" id="UP001174909"/>
    </source>
</evidence>
<dbReference type="Pfam" id="PF00046">
    <property type="entry name" value="Homeodomain"/>
    <property type="match status" value="1"/>
</dbReference>
<dbReference type="Gene3D" id="1.10.260.40">
    <property type="entry name" value="lambda repressor-like DNA-binding domains"/>
    <property type="match status" value="1"/>
</dbReference>
<dbReference type="CDD" id="cd00086">
    <property type="entry name" value="homeodomain"/>
    <property type="match status" value="1"/>
</dbReference>
<feature type="compositionally biased region" description="Acidic residues" evidence="3">
    <location>
        <begin position="155"/>
        <end position="176"/>
    </location>
</feature>
<evidence type="ECO:0000259" key="5">
    <source>
        <dbReference type="PROSITE" id="PS51936"/>
    </source>
</evidence>
<comment type="subcellular location">
    <subcellularLocation>
        <location evidence="1 2">Nucleus</location>
    </subcellularLocation>
</comment>
<dbReference type="SUPFAM" id="SSF46689">
    <property type="entry name" value="Homeodomain-like"/>
    <property type="match status" value="1"/>
</dbReference>
<dbReference type="SMART" id="SM00389">
    <property type="entry name" value="HOX"/>
    <property type="match status" value="1"/>
</dbReference>
<sequence length="605" mass="65971">MENTTISEQAADAPSEQEAAFCIRGEANGCSQQEREDLGSAKYEVKRTLRSLVERFGLSREDLVSAYDECLQEGDGRGVRVERNGAATKFTAAVEGGEPELHEQQQKRLAEHPIANGAIAEARKRSVNGALTGSELDATVVGDSEAGSGESAAMDVEEEGEEEGLQQTEEEEEQDGEPVKSRRVEAQLWTKQNGTGGGIHRQGSLSDSSPLEEKEEVDKMQTLVQSALRVYEASSTHPEIGQKRRGDFSLEDELLQPSPFVQELLDRDQTVVAHAIKKYMNQYSVPQREVVEKTGLNQSHLSQHFLHGVTMKRSKRVKLYHWFEDDQRIRTGKSSTADSALNSVLESPKVEGSRRRPRWKWSPISTQILSEAFKKNHFPTREQRVELAKLCNEAELTMNNGSPIRGPEGDTEGITEQRVNTWFTNRRKGLSTPSPTRALTMGHGGAIFTHGLPTLLRAATPTTPTQSYSHTLDLERNEDRLATPTALQALVSHVQPVQTVTSAGSAVHLGSNSSRSTLPLTAITLPRASVLAPGTSLTGVSQPSSAPPPLQTFAFTPEGIPSGPYPTLSTPGIDLSSLAFCPSLLPLVSPPLHLPLLFSSLSHSL</sequence>
<evidence type="ECO:0000256" key="3">
    <source>
        <dbReference type="SAM" id="MobiDB-lite"/>
    </source>
</evidence>
<dbReference type="AlphaFoldDB" id="A0AA35TJA6"/>
<feature type="domain" description="POU-specific atypical" evidence="5">
    <location>
        <begin position="244"/>
        <end position="339"/>
    </location>
</feature>
<dbReference type="PANTHER" id="PTHR11568:SF1">
    <property type="entry name" value="HEPATOCYTE NUCLEAR FACTOR 1-BETA-LIKE ISOFORM X1"/>
    <property type="match status" value="1"/>
</dbReference>
<dbReference type="GO" id="GO:0005634">
    <property type="term" value="C:nucleus"/>
    <property type="evidence" value="ECO:0007669"/>
    <property type="project" value="UniProtKB-SubCell"/>
</dbReference>
<keyword evidence="7" id="KW-1185">Reference proteome</keyword>
<evidence type="ECO:0000256" key="2">
    <source>
        <dbReference type="RuleBase" id="RU000682"/>
    </source>
</evidence>
<feature type="non-terminal residue" evidence="6">
    <location>
        <position position="605"/>
    </location>
</feature>
<dbReference type="SUPFAM" id="SSF47413">
    <property type="entry name" value="lambda repressor-like DNA-binding domains"/>
    <property type="match status" value="1"/>
</dbReference>
<dbReference type="GO" id="GO:0000981">
    <property type="term" value="F:DNA-binding transcription factor activity, RNA polymerase II-specific"/>
    <property type="evidence" value="ECO:0007669"/>
    <property type="project" value="TreeGrafter"/>
</dbReference>
<dbReference type="PANTHER" id="PTHR11568">
    <property type="entry name" value="HEPATOCYTE NUCLEAR FACTOR 1"/>
    <property type="match status" value="1"/>
</dbReference>
<dbReference type="InterPro" id="IPR006899">
    <property type="entry name" value="HNF-1_N"/>
</dbReference>
<protein>
    <submittedName>
        <fullName evidence="6">Hepatocyte nuclear factor 1-alpha</fullName>
    </submittedName>
</protein>
<dbReference type="EMBL" id="CASHTH010003761">
    <property type="protein sequence ID" value="CAI8048947.1"/>
    <property type="molecule type" value="Genomic_DNA"/>
</dbReference>
<dbReference type="InterPro" id="IPR010982">
    <property type="entry name" value="Lambda_DNA-bd_dom_sf"/>
</dbReference>
<keyword evidence="1 2" id="KW-0238">DNA-binding</keyword>
<proteinExistence type="predicted"/>
<evidence type="ECO:0000256" key="1">
    <source>
        <dbReference type="PROSITE-ProRule" id="PRU00108"/>
    </source>
</evidence>
<dbReference type="InterPro" id="IPR044869">
    <property type="entry name" value="HNF-1_POU"/>
</dbReference>
<dbReference type="InterPro" id="IPR001356">
    <property type="entry name" value="HD"/>
</dbReference>
<dbReference type="GO" id="GO:0000978">
    <property type="term" value="F:RNA polymerase II cis-regulatory region sequence-specific DNA binding"/>
    <property type="evidence" value="ECO:0007669"/>
    <property type="project" value="TreeGrafter"/>
</dbReference>
<dbReference type="GO" id="GO:0045893">
    <property type="term" value="P:positive regulation of DNA-templated transcription"/>
    <property type="evidence" value="ECO:0007669"/>
    <property type="project" value="InterPro"/>
</dbReference>
<feature type="domain" description="Homeobox" evidence="4">
    <location>
        <begin position="352"/>
        <end position="433"/>
    </location>
</feature>